<gene>
    <name evidence="1" type="primary">ORF1924</name>
</gene>
<sequence>MAKPPLRCFYGNQMRSNKVICGLEKFPFTTTRDHTHTIRLGSKCTNHCA</sequence>
<evidence type="ECO:0000313" key="1">
    <source>
        <dbReference type="EMBL" id="CEK47680.1"/>
    </source>
</evidence>
<organism evidence="1">
    <name type="scientific">Arion vulgaris</name>
    <dbReference type="NCBI Taxonomy" id="1028688"/>
    <lineage>
        <taxon>Eukaryota</taxon>
        <taxon>Metazoa</taxon>
        <taxon>Spiralia</taxon>
        <taxon>Lophotrochozoa</taxon>
        <taxon>Mollusca</taxon>
        <taxon>Gastropoda</taxon>
        <taxon>Heterobranchia</taxon>
        <taxon>Euthyneura</taxon>
        <taxon>Panpulmonata</taxon>
        <taxon>Eupulmonata</taxon>
        <taxon>Stylommatophora</taxon>
        <taxon>Helicina</taxon>
        <taxon>Arionoidea</taxon>
        <taxon>Arionidae</taxon>
        <taxon>Arion</taxon>
    </lineage>
</organism>
<accession>A0A0B6XWK8</accession>
<feature type="non-terminal residue" evidence="1">
    <location>
        <position position="49"/>
    </location>
</feature>
<protein>
    <submittedName>
        <fullName evidence="1">Uncharacterized protein</fullName>
    </submittedName>
</protein>
<proteinExistence type="predicted"/>
<reference evidence="1" key="1">
    <citation type="submission" date="2014-12" db="EMBL/GenBank/DDBJ databases">
        <title>Insight into the proteome of Arion vulgaris.</title>
        <authorList>
            <person name="Aradska J."/>
            <person name="Bulat T."/>
            <person name="Smidak R."/>
            <person name="Sarate P."/>
            <person name="Gangsoo J."/>
            <person name="Sialana F."/>
            <person name="Bilban M."/>
            <person name="Lubec G."/>
        </authorList>
    </citation>
    <scope>NUCLEOTIDE SEQUENCE</scope>
    <source>
        <tissue evidence="1">Skin</tissue>
    </source>
</reference>
<dbReference type="AlphaFoldDB" id="A0A0B6XWK8"/>
<name>A0A0B6XWK8_9EUPU</name>
<dbReference type="EMBL" id="HACG01000815">
    <property type="protein sequence ID" value="CEK47680.1"/>
    <property type="molecule type" value="Transcribed_RNA"/>
</dbReference>